<dbReference type="InterPro" id="IPR015077">
    <property type="entry name" value="DUF1858"/>
</dbReference>
<keyword evidence="5" id="KW-1185">Reference proteome</keyword>
<dbReference type="AlphaFoldDB" id="A0AAE4HZ59"/>
<sequence>MKELDLSKSLYELVTLYPEVKDLMYQLGFEAIAKPGMLQTAGRYMTIPKGAKMKHIPLEQVIEMFEANGFTIKDHSF</sequence>
<gene>
    <name evidence="2" type="ORF">P7H00_03135</name>
    <name evidence="3" type="ORF">P7H46_04665</name>
</gene>
<dbReference type="EMBL" id="JARQAI010000002">
    <property type="protein sequence ID" value="MDT2736131.1"/>
    <property type="molecule type" value="Genomic_DNA"/>
</dbReference>
<evidence type="ECO:0000313" key="4">
    <source>
        <dbReference type="Proteomes" id="UP001180842"/>
    </source>
</evidence>
<dbReference type="EMBL" id="JARQAZ010000003">
    <property type="protein sequence ID" value="MDT2770134.1"/>
    <property type="molecule type" value="Genomic_DNA"/>
</dbReference>
<name>A0AAE4HZ59_9ENTE</name>
<dbReference type="Gene3D" id="1.10.3910.10">
    <property type="entry name" value="SP0561-like"/>
    <property type="match status" value="1"/>
</dbReference>
<evidence type="ECO:0000313" key="2">
    <source>
        <dbReference type="EMBL" id="MDT2736131.1"/>
    </source>
</evidence>
<evidence type="ECO:0000313" key="3">
    <source>
        <dbReference type="EMBL" id="MDT2770134.1"/>
    </source>
</evidence>
<protein>
    <submittedName>
        <fullName evidence="2">DUF1858 domain-containing protein</fullName>
    </submittedName>
</protein>
<dbReference type="RefSeq" id="WP_067621955.1">
    <property type="nucleotide sequence ID" value="NZ_BAAAXL010000016.1"/>
</dbReference>
<proteinExistence type="predicted"/>
<dbReference type="Pfam" id="PF08984">
    <property type="entry name" value="DUF1858"/>
    <property type="match status" value="1"/>
</dbReference>
<feature type="domain" description="DUF1858" evidence="1">
    <location>
        <begin position="5"/>
        <end position="61"/>
    </location>
</feature>
<evidence type="ECO:0000259" key="1">
    <source>
        <dbReference type="Pfam" id="PF08984"/>
    </source>
</evidence>
<comment type="caution">
    <text evidence="2">The sequence shown here is derived from an EMBL/GenBank/DDBJ whole genome shotgun (WGS) entry which is preliminary data.</text>
</comment>
<reference evidence="2 5" key="1">
    <citation type="submission" date="2023-03" db="EMBL/GenBank/DDBJ databases">
        <authorList>
            <person name="Shen W."/>
            <person name="Cai J."/>
        </authorList>
    </citation>
    <scope>NUCLEOTIDE SEQUENCE</scope>
    <source>
        <strain evidence="2">P69-2</strain>
        <strain evidence="3 5">Y59</strain>
    </source>
</reference>
<dbReference type="SUPFAM" id="SSF140683">
    <property type="entry name" value="SP0561-like"/>
    <property type="match status" value="1"/>
</dbReference>
<dbReference type="InterPro" id="IPR038062">
    <property type="entry name" value="ScdA-like_N_sf"/>
</dbReference>
<accession>A0AAE4HZ59</accession>
<dbReference type="Proteomes" id="UP001269061">
    <property type="component" value="Unassembled WGS sequence"/>
</dbReference>
<evidence type="ECO:0000313" key="5">
    <source>
        <dbReference type="Proteomes" id="UP001269061"/>
    </source>
</evidence>
<dbReference type="Proteomes" id="UP001180842">
    <property type="component" value="Unassembled WGS sequence"/>
</dbReference>
<organism evidence="2 4">
    <name type="scientific">Enterococcus pseudoavium</name>
    <dbReference type="NCBI Taxonomy" id="44007"/>
    <lineage>
        <taxon>Bacteria</taxon>
        <taxon>Bacillati</taxon>
        <taxon>Bacillota</taxon>
        <taxon>Bacilli</taxon>
        <taxon>Lactobacillales</taxon>
        <taxon>Enterococcaceae</taxon>
        <taxon>Enterococcus</taxon>
    </lineage>
</organism>